<keyword evidence="6" id="KW-0472">Membrane</keyword>
<sequence length="175" mass="20178">KEQESALKTNQSNFRKTESRYAPIEGRKNLGPDAASRCYLEHALRKPMICSIQTGQWAEIARALLMRWEHGTGRDKSDGSFVISGLPSGSYVVEVSHPAFIFDAVRVDITSKGKIRARKVNYLQPNQVKSQTYPLFIQERQKTKYFQDREQWKVIDFLFNPMVKLNVVESNRLLI</sequence>
<gene>
    <name evidence="9" type="ORF">MGAL_10B055856</name>
</gene>
<comment type="subcellular location">
    <subcellularLocation>
        <location evidence="1">Membrane</location>
        <topology evidence="1">Single-pass membrane protein</topology>
    </subcellularLocation>
</comment>
<feature type="region of interest" description="Disordered" evidence="7">
    <location>
        <begin position="1"/>
        <end position="28"/>
    </location>
</feature>
<evidence type="ECO:0000256" key="6">
    <source>
        <dbReference type="ARBA" id="ARBA00023136"/>
    </source>
</evidence>
<protein>
    <recommendedName>
        <fullName evidence="8">ER membrane protein complex subunit 7 beta-sandwich domain-containing protein</fullName>
    </recommendedName>
</protein>
<evidence type="ECO:0000259" key="8">
    <source>
        <dbReference type="Pfam" id="PF09430"/>
    </source>
</evidence>
<dbReference type="OrthoDB" id="27095at2759"/>
<proteinExistence type="inferred from homology"/>
<dbReference type="AlphaFoldDB" id="A0A8B6CT58"/>
<comment type="similarity">
    <text evidence="2">Belongs to the EMC7 family.</text>
</comment>
<dbReference type="PANTHER" id="PTHR13605:SF4">
    <property type="entry name" value="ER MEMBRANE PROTEIN COMPLEX SUBUNIT 7"/>
    <property type="match status" value="1"/>
</dbReference>
<evidence type="ECO:0000256" key="7">
    <source>
        <dbReference type="SAM" id="MobiDB-lite"/>
    </source>
</evidence>
<dbReference type="PANTHER" id="PTHR13605">
    <property type="entry name" value="ER MEMBRANE PROTEIN COMPLEX SUBUNIT 7"/>
    <property type="match status" value="1"/>
</dbReference>
<dbReference type="GO" id="GO:0030246">
    <property type="term" value="F:carbohydrate binding"/>
    <property type="evidence" value="ECO:0007669"/>
    <property type="project" value="InterPro"/>
</dbReference>
<dbReference type="GO" id="GO:0072546">
    <property type="term" value="C:EMC complex"/>
    <property type="evidence" value="ECO:0007669"/>
    <property type="project" value="TreeGrafter"/>
</dbReference>
<reference evidence="9" key="1">
    <citation type="submission" date="2018-11" db="EMBL/GenBank/DDBJ databases">
        <authorList>
            <person name="Alioto T."/>
            <person name="Alioto T."/>
        </authorList>
    </citation>
    <scope>NUCLEOTIDE SEQUENCE</scope>
</reference>
<evidence type="ECO:0000256" key="2">
    <source>
        <dbReference type="ARBA" id="ARBA00008880"/>
    </source>
</evidence>
<dbReference type="Pfam" id="PF09430">
    <property type="entry name" value="EMC7_beta-sandw"/>
    <property type="match status" value="1"/>
</dbReference>
<evidence type="ECO:0000256" key="3">
    <source>
        <dbReference type="ARBA" id="ARBA00022692"/>
    </source>
</evidence>
<evidence type="ECO:0000256" key="1">
    <source>
        <dbReference type="ARBA" id="ARBA00004167"/>
    </source>
</evidence>
<evidence type="ECO:0000313" key="10">
    <source>
        <dbReference type="Proteomes" id="UP000596742"/>
    </source>
</evidence>
<feature type="non-terminal residue" evidence="9">
    <location>
        <position position="175"/>
    </location>
</feature>
<dbReference type="SUPFAM" id="SSF49452">
    <property type="entry name" value="Starch-binding domain-like"/>
    <property type="match status" value="1"/>
</dbReference>
<keyword evidence="4" id="KW-0732">Signal</keyword>
<keyword evidence="10" id="KW-1185">Reference proteome</keyword>
<evidence type="ECO:0000256" key="5">
    <source>
        <dbReference type="ARBA" id="ARBA00022989"/>
    </source>
</evidence>
<evidence type="ECO:0000256" key="4">
    <source>
        <dbReference type="ARBA" id="ARBA00022729"/>
    </source>
</evidence>
<feature type="compositionally biased region" description="Polar residues" evidence="7">
    <location>
        <begin position="1"/>
        <end position="14"/>
    </location>
</feature>
<dbReference type="InterPro" id="IPR013784">
    <property type="entry name" value="Carb-bd-like_fold"/>
</dbReference>
<keyword evidence="3" id="KW-0812">Transmembrane</keyword>
<dbReference type="InterPro" id="IPR039163">
    <property type="entry name" value="EMC7"/>
</dbReference>
<dbReference type="EMBL" id="UYJE01002224">
    <property type="protein sequence ID" value="VDI08706.1"/>
    <property type="molecule type" value="Genomic_DNA"/>
</dbReference>
<accession>A0A8B6CT58</accession>
<comment type="caution">
    <text evidence="9">The sequence shown here is derived from an EMBL/GenBank/DDBJ whole genome shotgun (WGS) entry which is preliminary data.</text>
</comment>
<organism evidence="9 10">
    <name type="scientific">Mytilus galloprovincialis</name>
    <name type="common">Mediterranean mussel</name>
    <dbReference type="NCBI Taxonomy" id="29158"/>
    <lineage>
        <taxon>Eukaryota</taxon>
        <taxon>Metazoa</taxon>
        <taxon>Spiralia</taxon>
        <taxon>Lophotrochozoa</taxon>
        <taxon>Mollusca</taxon>
        <taxon>Bivalvia</taxon>
        <taxon>Autobranchia</taxon>
        <taxon>Pteriomorphia</taxon>
        <taxon>Mytilida</taxon>
        <taxon>Mytiloidea</taxon>
        <taxon>Mytilidae</taxon>
        <taxon>Mytilinae</taxon>
        <taxon>Mytilus</taxon>
    </lineage>
</organism>
<keyword evidence="5" id="KW-1133">Transmembrane helix</keyword>
<dbReference type="InterPro" id="IPR019008">
    <property type="entry name" value="Beta_sandwich_EMC7"/>
</dbReference>
<evidence type="ECO:0000313" key="9">
    <source>
        <dbReference type="EMBL" id="VDI08706.1"/>
    </source>
</evidence>
<dbReference type="Proteomes" id="UP000596742">
    <property type="component" value="Unassembled WGS sequence"/>
</dbReference>
<feature type="domain" description="ER membrane protein complex subunit 7 beta-sandwich" evidence="8">
    <location>
        <begin position="71"/>
        <end position="163"/>
    </location>
</feature>
<feature type="compositionally biased region" description="Basic and acidic residues" evidence="7">
    <location>
        <begin position="15"/>
        <end position="28"/>
    </location>
</feature>
<name>A0A8B6CT58_MYTGA</name>